<keyword evidence="1" id="KW-0472">Membrane</keyword>
<evidence type="ECO:0000313" key="2">
    <source>
        <dbReference type="EMBL" id="BCJ65844.1"/>
    </source>
</evidence>
<feature type="transmembrane region" description="Helical" evidence="1">
    <location>
        <begin position="74"/>
        <end position="92"/>
    </location>
</feature>
<keyword evidence="3" id="KW-1185">Reference proteome</keyword>
<dbReference type="Proteomes" id="UP000680866">
    <property type="component" value="Chromosome"/>
</dbReference>
<proteinExistence type="predicted"/>
<feature type="transmembrane region" description="Helical" evidence="1">
    <location>
        <begin position="44"/>
        <end position="62"/>
    </location>
</feature>
<feature type="transmembrane region" description="Helical" evidence="1">
    <location>
        <begin position="112"/>
        <end position="131"/>
    </location>
</feature>
<name>A0A810MZH4_9ACTN</name>
<keyword evidence="1" id="KW-0812">Transmembrane</keyword>
<protein>
    <submittedName>
        <fullName evidence="2">Uncharacterized protein</fullName>
    </submittedName>
</protein>
<accession>A0A810MZH4</accession>
<dbReference type="AlphaFoldDB" id="A0A810MZH4"/>
<reference evidence="2" key="1">
    <citation type="submission" date="2020-08" db="EMBL/GenBank/DDBJ databases">
        <title>Whole genome shotgun sequence of Polymorphospora rubra NBRC 101157.</title>
        <authorList>
            <person name="Komaki H."/>
            <person name="Tamura T."/>
        </authorList>
    </citation>
    <scope>NUCLEOTIDE SEQUENCE</scope>
    <source>
        <strain evidence="2">NBRC 101157</strain>
    </source>
</reference>
<sequence>MRDEFVDDVRDAPPPDPVAALRLIERQRAEAIRRLSPDPRLYHWPWGFAWLIVFGLFFLRYGPGGRTFVAMPDWLPLAVLAVAMIAVTVFTAVTSSRAYSQISGESARRGAWYGYAWFIGFAGLFATLARINPALPRT</sequence>
<dbReference type="KEGG" id="pry:Prubr_28650"/>
<evidence type="ECO:0000313" key="3">
    <source>
        <dbReference type="Proteomes" id="UP000680866"/>
    </source>
</evidence>
<keyword evidence="1" id="KW-1133">Transmembrane helix</keyword>
<dbReference type="EMBL" id="AP023359">
    <property type="protein sequence ID" value="BCJ65844.1"/>
    <property type="molecule type" value="Genomic_DNA"/>
</dbReference>
<gene>
    <name evidence="2" type="ORF">Prubr_28650</name>
</gene>
<dbReference type="RefSeq" id="WP_212825559.1">
    <property type="nucleotide sequence ID" value="NZ_AP023359.1"/>
</dbReference>
<organism evidence="2 3">
    <name type="scientific">Polymorphospora rubra</name>
    <dbReference type="NCBI Taxonomy" id="338584"/>
    <lineage>
        <taxon>Bacteria</taxon>
        <taxon>Bacillati</taxon>
        <taxon>Actinomycetota</taxon>
        <taxon>Actinomycetes</taxon>
        <taxon>Micromonosporales</taxon>
        <taxon>Micromonosporaceae</taxon>
        <taxon>Polymorphospora</taxon>
    </lineage>
</organism>
<evidence type="ECO:0000256" key="1">
    <source>
        <dbReference type="SAM" id="Phobius"/>
    </source>
</evidence>